<evidence type="ECO:0000313" key="4">
    <source>
        <dbReference type="Proteomes" id="UP000516437"/>
    </source>
</evidence>
<dbReference type="SUPFAM" id="SSF53474">
    <property type="entry name" value="alpha/beta-Hydrolases"/>
    <property type="match status" value="1"/>
</dbReference>
<dbReference type="Proteomes" id="UP000516437">
    <property type="component" value="Chromosome 8"/>
</dbReference>
<evidence type="ECO:0000313" key="3">
    <source>
        <dbReference type="EMBL" id="KAB1202428.1"/>
    </source>
</evidence>
<dbReference type="AlphaFoldDB" id="A0A6A1URK1"/>
<dbReference type="GO" id="GO:0006629">
    <property type="term" value="P:lipid metabolic process"/>
    <property type="evidence" value="ECO:0007669"/>
    <property type="project" value="InterPro"/>
</dbReference>
<keyword evidence="4" id="KW-1185">Reference proteome</keyword>
<feature type="domain" description="Partial AB-hydrolase lipase" evidence="2">
    <location>
        <begin position="250"/>
        <end position="307"/>
    </location>
</feature>
<comment type="caution">
    <text evidence="3">The sequence shown here is derived from an EMBL/GenBank/DDBJ whole genome shotgun (WGS) entry which is preliminary data.</text>
</comment>
<sequence>MHRSRRSVISIFGTLGVVPQLKRKASNSWAAAQDAFFSTKDTFERHKVVFTIGTSIASVATAWIGYSLRHLHEKKVDQRLETIEKAMSSNFELEHSELRKIAGSGSVSAPACFATAGTTLIIGFGLGWRGGKWYANRQFRKEQMKLLGQIETRGWQLFGRLKPRGWQFHSLRRRITRSKVPDSAAKTPAKMVEGASTAQNPGAHRDALFKPLGQSVDKGAVGARTKLLSVKGHYGISAVAPVPRDGICISMVKTRGYACEEHKVMTQDGYILSMQRIPEGRSGKTRGNRPPVLLQHGLLMDGITWLLLPPDQSLAFLLADNGFNVWLANTRGTKYSRGHASLSRNNAAYWNWSWDELVAYDLPATFQYVHDQAEQKLHYVGHSLGTLIAMAALSKHLLLKMLRSAALLSPVAFVGQMASPLARYAADNFIGEAIYWLGVDEFDPRGGPVIKLLKDICNKPGVDCINLLTSFTGRKRFSVVIRTLISKGQNCCLNSSIVDVFLDHEPQSTATKNMIHLAQMIREGNIAKYDYNDADENRKHYGQPTPPLYNLTTIPKNLPLFLSYGGADALSDVKDATLLLDSLKDHDRNKLVVQYREEYAHADYVMGENAKQVVYDPLMAFFRHQ</sequence>
<name>A0A6A1URK1_9ROSI</name>
<keyword evidence="1" id="KW-0812">Transmembrane</keyword>
<organism evidence="3 4">
    <name type="scientific">Morella rubra</name>
    <name type="common">Chinese bayberry</name>
    <dbReference type="NCBI Taxonomy" id="262757"/>
    <lineage>
        <taxon>Eukaryota</taxon>
        <taxon>Viridiplantae</taxon>
        <taxon>Streptophyta</taxon>
        <taxon>Embryophyta</taxon>
        <taxon>Tracheophyta</taxon>
        <taxon>Spermatophyta</taxon>
        <taxon>Magnoliopsida</taxon>
        <taxon>eudicotyledons</taxon>
        <taxon>Gunneridae</taxon>
        <taxon>Pentapetalae</taxon>
        <taxon>rosids</taxon>
        <taxon>fabids</taxon>
        <taxon>Fagales</taxon>
        <taxon>Myricaceae</taxon>
        <taxon>Morella</taxon>
    </lineage>
</organism>
<dbReference type="InterPro" id="IPR006693">
    <property type="entry name" value="AB_hydrolase_lipase"/>
</dbReference>
<dbReference type="EMBL" id="RXIC02000026">
    <property type="protein sequence ID" value="KAB1202428.1"/>
    <property type="molecule type" value="Genomic_DNA"/>
</dbReference>
<gene>
    <name evidence="3" type="ORF">CJ030_MR8G019500</name>
</gene>
<keyword evidence="1" id="KW-1133">Transmembrane helix</keyword>
<dbReference type="Gene3D" id="3.40.50.1820">
    <property type="entry name" value="alpha/beta hydrolase"/>
    <property type="match status" value="1"/>
</dbReference>
<evidence type="ECO:0000259" key="2">
    <source>
        <dbReference type="Pfam" id="PF04083"/>
    </source>
</evidence>
<dbReference type="FunFam" id="3.40.50.1820:FF:000126">
    <property type="entry name" value="Lipase"/>
    <property type="match status" value="1"/>
</dbReference>
<dbReference type="OrthoDB" id="9974421at2759"/>
<feature type="transmembrane region" description="Helical" evidence="1">
    <location>
        <begin position="48"/>
        <end position="66"/>
    </location>
</feature>
<protein>
    <submittedName>
        <fullName evidence="3">Triacylglycerol lipase 2</fullName>
    </submittedName>
</protein>
<reference evidence="3 4" key="1">
    <citation type="journal article" date="2019" name="Plant Biotechnol. J.">
        <title>The red bayberry genome and genetic basis of sex determination.</title>
        <authorList>
            <person name="Jia H.M."/>
            <person name="Jia H.J."/>
            <person name="Cai Q.L."/>
            <person name="Wang Y."/>
            <person name="Zhao H.B."/>
            <person name="Yang W.F."/>
            <person name="Wang G.Y."/>
            <person name="Li Y.H."/>
            <person name="Zhan D.L."/>
            <person name="Shen Y.T."/>
            <person name="Niu Q.F."/>
            <person name="Chang L."/>
            <person name="Qiu J."/>
            <person name="Zhao L."/>
            <person name="Xie H.B."/>
            <person name="Fu W.Y."/>
            <person name="Jin J."/>
            <person name="Li X.W."/>
            <person name="Jiao Y."/>
            <person name="Zhou C.C."/>
            <person name="Tu T."/>
            <person name="Chai C.Y."/>
            <person name="Gao J.L."/>
            <person name="Fan L.J."/>
            <person name="van de Weg E."/>
            <person name="Wang J.Y."/>
            <person name="Gao Z.S."/>
        </authorList>
    </citation>
    <scope>NUCLEOTIDE SEQUENCE [LARGE SCALE GENOMIC DNA]</scope>
    <source>
        <tissue evidence="3">Leaves</tissue>
    </source>
</reference>
<proteinExistence type="predicted"/>
<dbReference type="PANTHER" id="PTHR11005">
    <property type="entry name" value="LYSOSOMAL ACID LIPASE-RELATED"/>
    <property type="match status" value="1"/>
</dbReference>
<dbReference type="Pfam" id="PF04083">
    <property type="entry name" value="Abhydro_lipase"/>
    <property type="match status" value="1"/>
</dbReference>
<dbReference type="InterPro" id="IPR029058">
    <property type="entry name" value="AB_hydrolase_fold"/>
</dbReference>
<keyword evidence="1" id="KW-0472">Membrane</keyword>
<evidence type="ECO:0000256" key="1">
    <source>
        <dbReference type="SAM" id="Phobius"/>
    </source>
</evidence>
<accession>A0A6A1URK1</accession>